<evidence type="ECO:0000256" key="4">
    <source>
        <dbReference type="ARBA" id="ARBA00022692"/>
    </source>
</evidence>
<dbReference type="InterPro" id="IPR008710">
    <property type="entry name" value="Nicastrin"/>
</dbReference>
<organism evidence="13 14">
    <name type="scientific">Orchesella dallaii</name>
    <dbReference type="NCBI Taxonomy" id="48710"/>
    <lineage>
        <taxon>Eukaryota</taxon>
        <taxon>Metazoa</taxon>
        <taxon>Ecdysozoa</taxon>
        <taxon>Arthropoda</taxon>
        <taxon>Hexapoda</taxon>
        <taxon>Collembola</taxon>
        <taxon>Entomobryomorpha</taxon>
        <taxon>Entomobryoidea</taxon>
        <taxon>Orchesellidae</taxon>
        <taxon>Orchesellinae</taxon>
        <taxon>Orchesella</taxon>
    </lineage>
</organism>
<accession>A0ABP1S830</accession>
<comment type="subcellular location">
    <subcellularLocation>
        <location evidence="1">Membrane</location>
        <topology evidence="1">Single-pass type I membrane protein</topology>
    </subcellularLocation>
</comment>
<dbReference type="EMBL" id="CAXLJM020000164">
    <property type="protein sequence ID" value="CAL8146502.1"/>
    <property type="molecule type" value="Genomic_DNA"/>
</dbReference>
<name>A0ABP1S830_9HEXA</name>
<gene>
    <name evidence="13" type="ORF">ODALV1_LOCUS30837</name>
</gene>
<sequence>MGVTGTSHRGLHGHHVIWSFIKLLLLILISSSSLSLADRTFTKVYEPISGINACFKRLNGTHEIGCRSSSKGDVGILHLIEDKHSLDWVLKDGPNAPYITMLYPVDFTRENIMQFRDSGRVTGVLLLKEKGINTNTTSFSTDSSCPNQNSGIYNTSSSKHCQSWNPAGNSLLWENLNFPIFYVHSESETEKLLKCFDNFNRPKNGITSQGWPLCATQLRSFMLAAVDTPTCLRRSSVFNMNPGAGKVCDPLGDQNIWASLLPHNSSESYPNNSIIVIAARLDGASLFDEVSPSADSSISGIVTVLSIMKHLGEASVREQLGGEGPIKNVYFMLFNGEAFGYIGSSRIVFDMAQNNFPFNISSIRYFIEVNQAAVSSPAASYFLHQSELSQSRELTDIFEKHGKAFNLKVKVVTPQNEWGVPPSSLQSFLKERPDLTGVVLTNHKQEYKNKFYNEMFDDKETMGYVYGDRNVYSVQRNMAALAATLANSVIELLSSPSEVKVEPDLETVDELLHCYLESANCSIFVELTGMKQIEQPYATYVGVAMHLTSMSQVSKLVTSRYLGYLVDNITEDECWKLQKDKGYYWMNESCYDISHVNSTEAKSPAFLLDGYDWSSGKYSTWTESIWQSFTVRIFIKPSLVHEIITLVSGILMLVFSMLVVRKVNEKADIIFQRSRTEALVC</sequence>
<keyword evidence="9" id="KW-0325">Glycoprotein</keyword>
<evidence type="ECO:0000256" key="8">
    <source>
        <dbReference type="ARBA" id="ARBA00023136"/>
    </source>
</evidence>
<proteinExistence type="inferred from homology"/>
<evidence type="ECO:0000313" key="14">
    <source>
        <dbReference type="Proteomes" id="UP001642540"/>
    </source>
</evidence>
<evidence type="ECO:0000256" key="11">
    <source>
        <dbReference type="SAM" id="SignalP"/>
    </source>
</evidence>
<feature type="signal peptide" evidence="11">
    <location>
        <begin position="1"/>
        <end position="37"/>
    </location>
</feature>
<comment type="caution">
    <text evidence="13">The sequence shown here is derived from an EMBL/GenBank/DDBJ whole genome shotgun (WGS) entry which is preliminary data.</text>
</comment>
<evidence type="ECO:0000256" key="6">
    <source>
        <dbReference type="ARBA" id="ARBA00022976"/>
    </source>
</evidence>
<dbReference type="InterPro" id="IPR041084">
    <property type="entry name" value="Ncstrn_small"/>
</dbReference>
<evidence type="ECO:0000256" key="1">
    <source>
        <dbReference type="ARBA" id="ARBA00004479"/>
    </source>
</evidence>
<dbReference type="PANTHER" id="PTHR21092">
    <property type="entry name" value="NICASTRIN"/>
    <property type="match status" value="1"/>
</dbReference>
<keyword evidence="4 10" id="KW-0812">Transmembrane</keyword>
<keyword evidence="14" id="KW-1185">Reference proteome</keyword>
<keyword evidence="5 11" id="KW-0732">Signal</keyword>
<evidence type="ECO:0000313" key="13">
    <source>
        <dbReference type="EMBL" id="CAL8146502.1"/>
    </source>
</evidence>
<dbReference type="Proteomes" id="UP001642540">
    <property type="component" value="Unassembled WGS sequence"/>
</dbReference>
<evidence type="ECO:0000256" key="9">
    <source>
        <dbReference type="ARBA" id="ARBA00023180"/>
    </source>
</evidence>
<evidence type="ECO:0000256" key="2">
    <source>
        <dbReference type="ARBA" id="ARBA00007717"/>
    </source>
</evidence>
<evidence type="ECO:0000256" key="5">
    <source>
        <dbReference type="ARBA" id="ARBA00022729"/>
    </source>
</evidence>
<comment type="similarity">
    <text evidence="2">Belongs to the nicastrin family.</text>
</comment>
<dbReference type="Gene3D" id="3.40.630.10">
    <property type="entry name" value="Zn peptidases"/>
    <property type="match status" value="1"/>
</dbReference>
<evidence type="ECO:0000256" key="7">
    <source>
        <dbReference type="ARBA" id="ARBA00022989"/>
    </source>
</evidence>
<evidence type="ECO:0000256" key="3">
    <source>
        <dbReference type="ARBA" id="ARBA00015303"/>
    </source>
</evidence>
<dbReference type="Pfam" id="PF05450">
    <property type="entry name" value="Nicastrin"/>
    <property type="match status" value="1"/>
</dbReference>
<evidence type="ECO:0000259" key="12">
    <source>
        <dbReference type="Pfam" id="PF18266"/>
    </source>
</evidence>
<dbReference type="PANTHER" id="PTHR21092:SF0">
    <property type="entry name" value="NICASTRIN"/>
    <property type="match status" value="1"/>
</dbReference>
<dbReference type="SUPFAM" id="SSF53187">
    <property type="entry name" value="Zn-dependent exopeptidases"/>
    <property type="match status" value="1"/>
</dbReference>
<reference evidence="13 14" key="1">
    <citation type="submission" date="2024-08" db="EMBL/GenBank/DDBJ databases">
        <authorList>
            <person name="Cucini C."/>
            <person name="Frati F."/>
        </authorList>
    </citation>
    <scope>NUCLEOTIDE SEQUENCE [LARGE SCALE GENOMIC DNA]</scope>
</reference>
<keyword evidence="8 10" id="KW-0472">Membrane</keyword>
<feature type="domain" description="Nicastrin small lobe" evidence="12">
    <location>
        <begin position="53"/>
        <end position="224"/>
    </location>
</feature>
<feature type="transmembrane region" description="Helical" evidence="10">
    <location>
        <begin position="639"/>
        <end position="660"/>
    </location>
</feature>
<keyword evidence="7 10" id="KW-1133">Transmembrane helix</keyword>
<feature type="chain" id="PRO_5047402233" description="Nicastrin" evidence="11">
    <location>
        <begin position="38"/>
        <end position="681"/>
    </location>
</feature>
<evidence type="ECO:0000256" key="10">
    <source>
        <dbReference type="SAM" id="Phobius"/>
    </source>
</evidence>
<dbReference type="Pfam" id="PF18266">
    <property type="entry name" value="Ncstrn_small"/>
    <property type="match status" value="1"/>
</dbReference>
<protein>
    <recommendedName>
        <fullName evidence="3">Nicastrin</fullName>
    </recommendedName>
</protein>
<keyword evidence="6" id="KW-0914">Notch signaling pathway</keyword>